<evidence type="ECO:0000256" key="2">
    <source>
        <dbReference type="SAM" id="SignalP"/>
    </source>
</evidence>
<name>A0A8W8IFI1_MAGGI</name>
<feature type="chain" id="PRO_5036455081" evidence="2">
    <location>
        <begin position="19"/>
        <end position="144"/>
    </location>
</feature>
<keyword evidence="4" id="KW-1185">Reference proteome</keyword>
<keyword evidence="2" id="KW-0732">Signal</keyword>
<dbReference type="Proteomes" id="UP000005408">
    <property type="component" value="Unassembled WGS sequence"/>
</dbReference>
<evidence type="ECO:0000313" key="3">
    <source>
        <dbReference type="EnsemblMetazoa" id="G14000.1:cds"/>
    </source>
</evidence>
<feature type="compositionally biased region" description="Basic and acidic residues" evidence="1">
    <location>
        <begin position="71"/>
        <end position="83"/>
    </location>
</feature>
<feature type="signal peptide" evidence="2">
    <location>
        <begin position="1"/>
        <end position="18"/>
    </location>
</feature>
<proteinExistence type="predicted"/>
<protein>
    <submittedName>
        <fullName evidence="3">Uncharacterized protein</fullName>
    </submittedName>
</protein>
<dbReference type="AlphaFoldDB" id="A0A8W8IFI1"/>
<reference evidence="3" key="1">
    <citation type="submission" date="2022-08" db="UniProtKB">
        <authorList>
            <consortium name="EnsemblMetazoa"/>
        </authorList>
    </citation>
    <scope>IDENTIFICATION</scope>
    <source>
        <strain evidence="3">05x7-T-G4-1.051#20</strain>
    </source>
</reference>
<feature type="region of interest" description="Disordered" evidence="1">
    <location>
        <begin position="71"/>
        <end position="105"/>
    </location>
</feature>
<dbReference type="EnsemblMetazoa" id="G14000.1">
    <property type="protein sequence ID" value="G14000.1:cds"/>
    <property type="gene ID" value="G14000"/>
</dbReference>
<evidence type="ECO:0000313" key="4">
    <source>
        <dbReference type="Proteomes" id="UP000005408"/>
    </source>
</evidence>
<accession>A0A8W8IFI1</accession>
<evidence type="ECO:0000256" key="1">
    <source>
        <dbReference type="SAM" id="MobiDB-lite"/>
    </source>
</evidence>
<organism evidence="3 4">
    <name type="scientific">Magallana gigas</name>
    <name type="common">Pacific oyster</name>
    <name type="synonym">Crassostrea gigas</name>
    <dbReference type="NCBI Taxonomy" id="29159"/>
    <lineage>
        <taxon>Eukaryota</taxon>
        <taxon>Metazoa</taxon>
        <taxon>Spiralia</taxon>
        <taxon>Lophotrochozoa</taxon>
        <taxon>Mollusca</taxon>
        <taxon>Bivalvia</taxon>
        <taxon>Autobranchia</taxon>
        <taxon>Pteriomorphia</taxon>
        <taxon>Ostreida</taxon>
        <taxon>Ostreoidea</taxon>
        <taxon>Ostreidae</taxon>
        <taxon>Magallana</taxon>
    </lineage>
</organism>
<sequence length="144" mass="16592">MLIRAVFVVGVFLAAALSVPLKSKNDEDSLREEVRELLDYLKEDQPDDELSRIDHLEKGKRLFRKYFGEEKRKNNDGKKDKAEKGKKKEKPGKPSDMIDEEDVDPNDEKLMKLLEGMAVEKNGKVYQVRFGLCILMTSDNILTF</sequence>